<feature type="region of interest" description="Disordered" evidence="6">
    <location>
        <begin position="708"/>
        <end position="736"/>
    </location>
</feature>
<dbReference type="PROSITE" id="PS51821">
    <property type="entry name" value="VELVET"/>
    <property type="match status" value="1"/>
</dbReference>
<feature type="region of interest" description="Disordered" evidence="6">
    <location>
        <begin position="891"/>
        <end position="913"/>
    </location>
</feature>
<feature type="region of interest" description="Disordered" evidence="6">
    <location>
        <begin position="269"/>
        <end position="431"/>
    </location>
</feature>
<feature type="transmembrane region" description="Helical" evidence="7">
    <location>
        <begin position="917"/>
        <end position="937"/>
    </location>
</feature>
<evidence type="ECO:0000256" key="5">
    <source>
        <dbReference type="ARBA" id="ARBA00023242"/>
    </source>
</evidence>
<dbReference type="CDD" id="cd08892">
    <property type="entry name" value="SRPBCC_Aha1"/>
    <property type="match status" value="1"/>
</dbReference>
<evidence type="ECO:0000256" key="7">
    <source>
        <dbReference type="SAM" id="Phobius"/>
    </source>
</evidence>
<feature type="region of interest" description="Disordered" evidence="6">
    <location>
        <begin position="465"/>
        <end position="492"/>
    </location>
</feature>
<dbReference type="OrthoDB" id="567237at2759"/>
<feature type="domain" description="Velvet" evidence="8">
    <location>
        <begin position="21"/>
        <end position="191"/>
    </location>
</feature>
<dbReference type="InterPro" id="IPR021740">
    <property type="entry name" value="Velvet"/>
</dbReference>
<dbReference type="Gene3D" id="3.15.10.20">
    <property type="entry name" value="Activator of Hsp90 ATPase Aha1, N-terminal domain"/>
    <property type="match status" value="1"/>
</dbReference>
<comment type="subcellular location">
    <subcellularLocation>
        <location evidence="1">Nucleus</location>
    </subcellularLocation>
</comment>
<dbReference type="PANTHER" id="PTHR33572">
    <property type="entry name" value="SPORE DEVELOPMENT REGULATOR VOSA"/>
    <property type="match status" value="1"/>
</dbReference>
<dbReference type="Pfam" id="PF08327">
    <property type="entry name" value="AHSA1"/>
    <property type="match status" value="1"/>
</dbReference>
<dbReference type="InterPro" id="IPR023393">
    <property type="entry name" value="START-like_dom_sf"/>
</dbReference>
<feature type="compositionally biased region" description="Polar residues" evidence="6">
    <location>
        <begin position="513"/>
        <end position="547"/>
    </location>
</feature>
<dbReference type="Gene3D" id="2.60.40.3960">
    <property type="entry name" value="Velvet domain"/>
    <property type="match status" value="1"/>
</dbReference>
<evidence type="ECO:0000256" key="1">
    <source>
        <dbReference type="ARBA" id="ARBA00004123"/>
    </source>
</evidence>
<dbReference type="EMBL" id="CAJVPQ010000042">
    <property type="protein sequence ID" value="CAG8439901.1"/>
    <property type="molecule type" value="Genomic_DNA"/>
</dbReference>
<organism evidence="9 10">
    <name type="scientific">Funneliformis caledonium</name>
    <dbReference type="NCBI Taxonomy" id="1117310"/>
    <lineage>
        <taxon>Eukaryota</taxon>
        <taxon>Fungi</taxon>
        <taxon>Fungi incertae sedis</taxon>
        <taxon>Mucoromycota</taxon>
        <taxon>Glomeromycotina</taxon>
        <taxon>Glomeromycetes</taxon>
        <taxon>Glomerales</taxon>
        <taxon>Glomeraceae</taxon>
        <taxon>Funneliformis</taxon>
    </lineage>
</organism>
<keyword evidence="7" id="KW-0472">Membrane</keyword>
<keyword evidence="3" id="KW-0805">Transcription regulation</keyword>
<feature type="compositionally biased region" description="Polar residues" evidence="6">
    <location>
        <begin position="200"/>
        <end position="210"/>
    </location>
</feature>
<keyword evidence="4" id="KW-0804">Transcription</keyword>
<reference evidence="9" key="1">
    <citation type="submission" date="2021-06" db="EMBL/GenBank/DDBJ databases">
        <authorList>
            <person name="Kallberg Y."/>
            <person name="Tangrot J."/>
            <person name="Rosling A."/>
        </authorList>
    </citation>
    <scope>NUCLEOTIDE SEQUENCE</scope>
    <source>
        <strain evidence="9">UK204</strain>
    </source>
</reference>
<evidence type="ECO:0000256" key="3">
    <source>
        <dbReference type="ARBA" id="ARBA00023015"/>
    </source>
</evidence>
<dbReference type="AlphaFoldDB" id="A0A9N8V7F7"/>
<protein>
    <submittedName>
        <fullName evidence="9">13280_t:CDS:1</fullName>
    </submittedName>
</protein>
<feature type="compositionally biased region" description="Low complexity" evidence="6">
    <location>
        <begin position="465"/>
        <end position="480"/>
    </location>
</feature>
<feature type="compositionally biased region" description="Polar residues" evidence="6">
    <location>
        <begin position="291"/>
        <end position="302"/>
    </location>
</feature>
<dbReference type="SUPFAM" id="SSF55961">
    <property type="entry name" value="Bet v1-like"/>
    <property type="match status" value="1"/>
</dbReference>
<keyword evidence="10" id="KW-1185">Reference proteome</keyword>
<dbReference type="PANTHER" id="PTHR33572:SF18">
    <property type="entry name" value="SPORE DEVELOPMENT REGULATOR VOSA"/>
    <property type="match status" value="1"/>
</dbReference>
<evidence type="ECO:0000259" key="8">
    <source>
        <dbReference type="PROSITE" id="PS51821"/>
    </source>
</evidence>
<feature type="compositionally biased region" description="Low complexity" evidence="6">
    <location>
        <begin position="401"/>
        <end position="430"/>
    </location>
</feature>
<keyword evidence="7" id="KW-0812">Transmembrane</keyword>
<sequence>MSKNTVLNTYNFVSTSNRQLPLDSNQYQLVIRQQPKQARLCSSKERDRRPVDPPPIIQLKVDGYGDEAQNFLQSPYYFMCANLVHPTDNSESFTISSRYLAGTVVSSLHKLKDIDNNDGGFFVFGDISVRAEGRYRLRFSLFEIVRDEVVHLQSTISDVFTVYSSKTFPGMSESTFLSRSFSDQGVRIRIRKEHRIQMKRPQSNNRQSDTAEGEDDNMNDDGIGEFSIKRKRSLSNPMQLLSISTPTHANPSMDMMDAAPSTYYPPYASSHPRFPSRQRGGALSYPPPLGYSQSHIPPQRQRSYYEDSEHESHDEHKSIQSSSVDLMFSSPSYHDNNDHERSALNKRPRLSNPEVMSYDYRQPSTTAPLNNNQFTNHHHHTTGSPPLPPPSSYRTTERRTTLPPLLEHQSSYATASTNTSTSHLFTHHSSLPPTRHHSFDTLPSAISSSTVTTSLESFHYPTTSMTTSITTQQTQPPATSYFHRPPPKTPLPTPKTSFDNKQLHSSYHYHPLTSPNQNNSSVDSYINGSNSNKGNNDTPSFTQQFTLSPRPVHFQLPSKPNDNNNDGITKTNSLPVTSRSNTNTTFLNNEVENNGINVQTNDLIECSGDAELNQRKGKLIPIIDLMLELTWSGNIPDGIEAKGTIKIPELEAGSEEDCQFEITVEEENDTKIPIKKIVREHLVPLLKENLKNLGKDMVETHSKDVKIESSQLGPATPPRAVTPIDPAQISTPPRSVTPVALGSDVGKSATPNIINTTSITEIVELQTSAEQVYETLFDPGRVAAWTRSRPDIFRHIGSTFSLFEGNVTGNILELVPNEKIVQTWRLKTWPEGHFSTVTMRLEQTTDYTRVHITQEGVPVGEVDSVRNNWQSYYWNPIKSVFGYGSISSIPQNSKPRKNKNKRGSGEKNNSSGGGGNGSIVFTVAIVLTAIVLGYAFLSRSSNM</sequence>
<comment type="similarity">
    <text evidence="2">Belongs to the AHA1 family.</text>
</comment>
<keyword evidence="5" id="KW-0539">Nucleus</keyword>
<accession>A0A9N8V7F7</accession>
<dbReference type="SUPFAM" id="SSF103111">
    <property type="entry name" value="Activator of Hsp90 ATPase, Aha1"/>
    <property type="match status" value="1"/>
</dbReference>
<dbReference type="GO" id="GO:0005634">
    <property type="term" value="C:nucleus"/>
    <property type="evidence" value="ECO:0007669"/>
    <property type="project" value="UniProtKB-SubCell"/>
</dbReference>
<dbReference type="GO" id="GO:0051087">
    <property type="term" value="F:protein-folding chaperone binding"/>
    <property type="evidence" value="ECO:0007669"/>
    <property type="project" value="InterPro"/>
</dbReference>
<name>A0A9N8V7F7_9GLOM</name>
<dbReference type="Pfam" id="PF09229">
    <property type="entry name" value="Aha1_N"/>
    <property type="match status" value="1"/>
</dbReference>
<feature type="compositionally biased region" description="Polar residues" evidence="6">
    <location>
        <begin position="558"/>
        <end position="583"/>
    </location>
</feature>
<dbReference type="Gene3D" id="3.30.530.20">
    <property type="match status" value="1"/>
</dbReference>
<feature type="region of interest" description="Disordered" evidence="6">
    <location>
        <begin position="506"/>
        <end position="583"/>
    </location>
</feature>
<dbReference type="InterPro" id="IPR038491">
    <property type="entry name" value="Velvet_dom_sf"/>
</dbReference>
<evidence type="ECO:0000256" key="6">
    <source>
        <dbReference type="SAM" id="MobiDB-lite"/>
    </source>
</evidence>
<keyword evidence="7" id="KW-1133">Transmembrane helix</keyword>
<dbReference type="InterPro" id="IPR015310">
    <property type="entry name" value="AHSA1-like_N"/>
</dbReference>
<dbReference type="GO" id="GO:0001671">
    <property type="term" value="F:ATPase activator activity"/>
    <property type="evidence" value="ECO:0007669"/>
    <property type="project" value="InterPro"/>
</dbReference>
<evidence type="ECO:0000256" key="2">
    <source>
        <dbReference type="ARBA" id="ARBA00006817"/>
    </source>
</evidence>
<dbReference type="InterPro" id="IPR037525">
    <property type="entry name" value="Velvet_dom"/>
</dbReference>
<feature type="region of interest" description="Disordered" evidence="6">
    <location>
        <begin position="191"/>
        <end position="224"/>
    </location>
</feature>
<evidence type="ECO:0000313" key="9">
    <source>
        <dbReference type="EMBL" id="CAG8439901.1"/>
    </source>
</evidence>
<dbReference type="Proteomes" id="UP000789570">
    <property type="component" value="Unassembled WGS sequence"/>
</dbReference>
<dbReference type="SMART" id="SM01000">
    <property type="entry name" value="Aha1_N"/>
    <property type="match status" value="1"/>
</dbReference>
<comment type="caution">
    <text evidence="9">The sequence shown here is derived from an EMBL/GenBank/DDBJ whole genome shotgun (WGS) entry which is preliminary data.</text>
</comment>
<gene>
    <name evidence="9" type="ORF">FCALED_LOCUS443</name>
</gene>
<proteinExistence type="inferred from homology"/>
<dbReference type="Pfam" id="PF11754">
    <property type="entry name" value="Velvet"/>
    <property type="match status" value="2"/>
</dbReference>
<evidence type="ECO:0000256" key="4">
    <source>
        <dbReference type="ARBA" id="ARBA00023163"/>
    </source>
</evidence>
<feature type="compositionally biased region" description="Acidic residues" evidence="6">
    <location>
        <begin position="211"/>
        <end position="223"/>
    </location>
</feature>
<dbReference type="InterPro" id="IPR036338">
    <property type="entry name" value="Aha1"/>
</dbReference>
<feature type="compositionally biased region" description="Basic and acidic residues" evidence="6">
    <location>
        <begin position="303"/>
        <end position="318"/>
    </location>
</feature>
<evidence type="ECO:0000313" key="10">
    <source>
        <dbReference type="Proteomes" id="UP000789570"/>
    </source>
</evidence>
<feature type="compositionally biased region" description="Polar residues" evidence="6">
    <location>
        <begin position="319"/>
        <end position="334"/>
    </location>
</feature>
<dbReference type="InterPro" id="IPR013538">
    <property type="entry name" value="ASHA1/2-like_C"/>
</dbReference>